<feature type="region of interest" description="Disordered" evidence="5">
    <location>
        <begin position="82"/>
        <end position="145"/>
    </location>
</feature>
<proteinExistence type="predicted"/>
<reference evidence="8" key="1">
    <citation type="submission" date="2007-12" db="EMBL/GenBank/DDBJ databases">
        <title>Annotation of Entamoeba dispar SAW760.</title>
        <authorList>
            <person name="Lorenzi H."/>
            <person name="Inman J."/>
            <person name="Schobel S."/>
            <person name="Amedeo P."/>
            <person name="Caler E."/>
        </authorList>
    </citation>
    <scope>NUCLEOTIDE SEQUENCE [LARGE SCALE GENOMIC DNA]</scope>
    <source>
        <strain evidence="8">ATCC PRA-260 / SAW760</strain>
    </source>
</reference>
<sequence length="145" mass="17277">MENHKRQCEICGKESKYQCPKCNILYCSIDCYKAHKINCKKKEAPFIPLQQMNDDTIGEDLMLLSKTQSFVHALESKRKYNTFLVKKSKRNRKRNENKPKKNNQHMEKHQQQTNSQSEKVKIQNENDITMKRESINLKETNEKKE</sequence>
<accession>B0E8F9</accession>
<gene>
    <name evidence="7" type="ORF">EDI_033090</name>
</gene>
<dbReference type="Gene3D" id="3.30.60.190">
    <property type="match status" value="1"/>
</dbReference>
<dbReference type="VEuPathDB" id="AmoebaDB:EDI_033090"/>
<name>B0E8F9_ENTDS</name>
<evidence type="ECO:0000313" key="7">
    <source>
        <dbReference type="EMBL" id="EDR29202.1"/>
    </source>
</evidence>
<dbReference type="GO" id="GO:0005634">
    <property type="term" value="C:nucleus"/>
    <property type="evidence" value="ECO:0007669"/>
    <property type="project" value="TreeGrafter"/>
</dbReference>
<dbReference type="PANTHER" id="PTHR13483:SF11">
    <property type="entry name" value="ZINC FINGER HIT DOMAIN-CONTAINING PROTEIN 3"/>
    <property type="match status" value="1"/>
</dbReference>
<feature type="compositionally biased region" description="Basic and acidic residues" evidence="5">
    <location>
        <begin position="118"/>
        <end position="145"/>
    </location>
</feature>
<dbReference type="OMA" id="MEDNTHC"/>
<dbReference type="GeneID" id="5879566"/>
<feature type="compositionally biased region" description="Basic and acidic residues" evidence="5">
    <location>
        <begin position="94"/>
        <end position="110"/>
    </location>
</feature>
<feature type="domain" description="HIT-type" evidence="6">
    <location>
        <begin position="8"/>
        <end position="39"/>
    </location>
</feature>
<dbReference type="EMBL" id="DS548150">
    <property type="protein sequence ID" value="EDR29202.1"/>
    <property type="molecule type" value="Genomic_DNA"/>
</dbReference>
<keyword evidence="8" id="KW-1185">Reference proteome</keyword>
<organism evidence="8">
    <name type="scientific">Entamoeba dispar (strain ATCC PRA-260 / SAW760)</name>
    <dbReference type="NCBI Taxonomy" id="370354"/>
    <lineage>
        <taxon>Eukaryota</taxon>
        <taxon>Amoebozoa</taxon>
        <taxon>Evosea</taxon>
        <taxon>Archamoebae</taxon>
        <taxon>Mastigamoebida</taxon>
        <taxon>Entamoebidae</taxon>
        <taxon>Entamoeba</taxon>
    </lineage>
</organism>
<evidence type="ECO:0000256" key="2">
    <source>
        <dbReference type="ARBA" id="ARBA00022771"/>
    </source>
</evidence>
<dbReference type="PROSITE" id="PS51083">
    <property type="entry name" value="ZF_HIT"/>
    <property type="match status" value="1"/>
</dbReference>
<dbReference type="SUPFAM" id="SSF144232">
    <property type="entry name" value="HIT/MYND zinc finger-like"/>
    <property type="match status" value="1"/>
</dbReference>
<dbReference type="Proteomes" id="UP000008076">
    <property type="component" value="Unassembled WGS sequence"/>
</dbReference>
<dbReference type="GO" id="GO:0070761">
    <property type="term" value="C:pre-snoRNP complex"/>
    <property type="evidence" value="ECO:0007669"/>
    <property type="project" value="TreeGrafter"/>
</dbReference>
<dbReference type="Pfam" id="PF04438">
    <property type="entry name" value="zf-HIT"/>
    <property type="match status" value="1"/>
</dbReference>
<keyword evidence="3" id="KW-0862">Zinc</keyword>
<dbReference type="InterPro" id="IPR007529">
    <property type="entry name" value="Znf_HIT"/>
</dbReference>
<dbReference type="KEGG" id="edi:EDI_033090"/>
<protein>
    <recommendedName>
        <fullName evidence="6">HIT-type domain-containing protein</fullName>
    </recommendedName>
</protein>
<dbReference type="AlphaFoldDB" id="B0E8F9"/>
<evidence type="ECO:0000256" key="3">
    <source>
        <dbReference type="ARBA" id="ARBA00022833"/>
    </source>
</evidence>
<dbReference type="eggNOG" id="KOG2858">
    <property type="taxonomic scope" value="Eukaryota"/>
</dbReference>
<dbReference type="GO" id="GO:0000463">
    <property type="term" value="P:maturation of LSU-rRNA from tricistronic rRNA transcript (SSU-rRNA, 5.8S rRNA, LSU-rRNA)"/>
    <property type="evidence" value="ECO:0007669"/>
    <property type="project" value="TreeGrafter"/>
</dbReference>
<evidence type="ECO:0000259" key="6">
    <source>
        <dbReference type="PROSITE" id="PS51083"/>
    </source>
</evidence>
<keyword evidence="2 4" id="KW-0863">Zinc-finger</keyword>
<dbReference type="OrthoDB" id="272357at2759"/>
<evidence type="ECO:0000256" key="5">
    <source>
        <dbReference type="SAM" id="MobiDB-lite"/>
    </source>
</evidence>
<dbReference type="CDD" id="cd23024">
    <property type="entry name" value="zf-HIT_ZNHIT2-3"/>
    <property type="match status" value="1"/>
</dbReference>
<evidence type="ECO:0000256" key="1">
    <source>
        <dbReference type="ARBA" id="ARBA00022723"/>
    </source>
</evidence>
<evidence type="ECO:0000256" key="4">
    <source>
        <dbReference type="PROSITE-ProRule" id="PRU00453"/>
    </source>
</evidence>
<dbReference type="InterPro" id="IPR051639">
    <property type="entry name" value="BCD1"/>
</dbReference>
<dbReference type="GO" id="GO:0000492">
    <property type="term" value="P:box C/D snoRNP assembly"/>
    <property type="evidence" value="ECO:0007669"/>
    <property type="project" value="TreeGrafter"/>
</dbReference>
<keyword evidence="1" id="KW-0479">Metal-binding</keyword>
<dbReference type="RefSeq" id="XP_001734649.1">
    <property type="nucleotide sequence ID" value="XM_001734597.1"/>
</dbReference>
<dbReference type="GO" id="GO:0008270">
    <property type="term" value="F:zinc ion binding"/>
    <property type="evidence" value="ECO:0007669"/>
    <property type="project" value="UniProtKB-UniRule"/>
</dbReference>
<dbReference type="PANTHER" id="PTHR13483">
    <property type="entry name" value="BOX C_D SNORNA PROTEIN 1-RELATED"/>
    <property type="match status" value="1"/>
</dbReference>
<evidence type="ECO:0000313" key="8">
    <source>
        <dbReference type="Proteomes" id="UP000008076"/>
    </source>
</evidence>
<dbReference type="GO" id="GO:0048254">
    <property type="term" value="P:snoRNA localization"/>
    <property type="evidence" value="ECO:0007669"/>
    <property type="project" value="TreeGrafter"/>
</dbReference>